<dbReference type="PANTHER" id="PTHR30506">
    <property type="entry name" value="INNER MEMBRANE PROTEIN"/>
    <property type="match status" value="1"/>
</dbReference>
<evidence type="ECO:0000313" key="10">
    <source>
        <dbReference type="Proteomes" id="UP000218831"/>
    </source>
</evidence>
<accession>A0A2A2G7B1</accession>
<feature type="transmembrane region" description="Helical" evidence="7">
    <location>
        <begin position="95"/>
        <end position="114"/>
    </location>
</feature>
<feature type="transmembrane region" description="Helical" evidence="7">
    <location>
        <begin position="61"/>
        <end position="83"/>
    </location>
</feature>
<name>A0A2A2G7B1_9BACT</name>
<comment type="subcellular location">
    <subcellularLocation>
        <location evidence="1">Cell membrane</location>
        <topology evidence="1">Multi-pass membrane protein</topology>
    </subcellularLocation>
</comment>
<feature type="domain" description="Glycine transporter" evidence="8">
    <location>
        <begin position="10"/>
        <end position="82"/>
    </location>
</feature>
<dbReference type="OrthoDB" id="9791874at2"/>
<evidence type="ECO:0000256" key="2">
    <source>
        <dbReference type="ARBA" id="ARBA00008193"/>
    </source>
</evidence>
<feature type="transmembrane region" description="Helical" evidence="7">
    <location>
        <begin position="120"/>
        <end position="141"/>
    </location>
</feature>
<dbReference type="GO" id="GO:0005886">
    <property type="term" value="C:plasma membrane"/>
    <property type="evidence" value="ECO:0007669"/>
    <property type="project" value="UniProtKB-SubCell"/>
</dbReference>
<comment type="caution">
    <text evidence="9">The sequence shown here is derived from an EMBL/GenBank/DDBJ whole genome shotgun (WGS) entry which is preliminary data.</text>
</comment>
<organism evidence="9 10">
    <name type="scientific">Fodinibius salipaludis</name>
    <dbReference type="NCBI Taxonomy" id="2032627"/>
    <lineage>
        <taxon>Bacteria</taxon>
        <taxon>Pseudomonadati</taxon>
        <taxon>Balneolota</taxon>
        <taxon>Balneolia</taxon>
        <taxon>Balneolales</taxon>
        <taxon>Balneolaceae</taxon>
        <taxon>Fodinibius</taxon>
    </lineage>
</organism>
<comment type="similarity">
    <text evidence="2">Belongs to the UPF0126 family.</text>
</comment>
<feature type="domain" description="Glycine transporter" evidence="8">
    <location>
        <begin position="96"/>
        <end position="168"/>
    </location>
</feature>
<evidence type="ECO:0000256" key="6">
    <source>
        <dbReference type="ARBA" id="ARBA00023136"/>
    </source>
</evidence>
<dbReference type="Pfam" id="PF03458">
    <property type="entry name" value="Gly_transporter"/>
    <property type="match status" value="2"/>
</dbReference>
<dbReference type="RefSeq" id="WP_095607550.1">
    <property type="nucleotide sequence ID" value="NZ_NSKE01000012.1"/>
</dbReference>
<dbReference type="AlphaFoldDB" id="A0A2A2G7B1"/>
<evidence type="ECO:0000256" key="4">
    <source>
        <dbReference type="ARBA" id="ARBA00022692"/>
    </source>
</evidence>
<keyword evidence="3" id="KW-1003">Cell membrane</keyword>
<keyword evidence="5 7" id="KW-1133">Transmembrane helix</keyword>
<evidence type="ECO:0000256" key="5">
    <source>
        <dbReference type="ARBA" id="ARBA00022989"/>
    </source>
</evidence>
<dbReference type="Proteomes" id="UP000218831">
    <property type="component" value="Unassembled WGS sequence"/>
</dbReference>
<sequence length="207" mass="22219">MLGSIDILYLLDLFGVAVFAISGALAAGRKSLDLLGVVIIAVVTAVGGGTTRDLLLDRHPVFWIADSTYLLVIIIASLFTIWYTQYNDPPEKALLIADALGLAVFTVLGAQITQEVVSNKVIIVIMAAITGTVGGLIRDVLSNEIPLILKRDIYATAALAGATVYLLLQLTTLDPTLNIILGMLIVIGLRLAAIQWNLHLPRFKLED</sequence>
<gene>
    <name evidence="9" type="ORF">CK503_14510</name>
</gene>
<feature type="transmembrane region" description="Helical" evidence="7">
    <location>
        <begin position="34"/>
        <end position="55"/>
    </location>
</feature>
<evidence type="ECO:0000256" key="3">
    <source>
        <dbReference type="ARBA" id="ARBA00022475"/>
    </source>
</evidence>
<proteinExistence type="inferred from homology"/>
<dbReference type="InterPro" id="IPR005115">
    <property type="entry name" value="Gly_transporter"/>
</dbReference>
<evidence type="ECO:0000259" key="8">
    <source>
        <dbReference type="Pfam" id="PF03458"/>
    </source>
</evidence>
<protein>
    <recommendedName>
        <fullName evidence="8">Glycine transporter domain-containing protein</fullName>
    </recommendedName>
</protein>
<evidence type="ECO:0000256" key="7">
    <source>
        <dbReference type="SAM" id="Phobius"/>
    </source>
</evidence>
<evidence type="ECO:0000313" key="9">
    <source>
        <dbReference type="EMBL" id="PAU92894.1"/>
    </source>
</evidence>
<keyword evidence="6 7" id="KW-0472">Membrane</keyword>
<dbReference type="EMBL" id="NSKE01000012">
    <property type="protein sequence ID" value="PAU92894.1"/>
    <property type="molecule type" value="Genomic_DNA"/>
</dbReference>
<feature type="transmembrane region" description="Helical" evidence="7">
    <location>
        <begin position="179"/>
        <end position="198"/>
    </location>
</feature>
<feature type="transmembrane region" description="Helical" evidence="7">
    <location>
        <begin position="6"/>
        <end position="27"/>
    </location>
</feature>
<dbReference type="PANTHER" id="PTHR30506:SF3">
    <property type="entry name" value="UPF0126 INNER MEMBRANE PROTEIN YADS-RELATED"/>
    <property type="match status" value="1"/>
</dbReference>
<reference evidence="9 10" key="1">
    <citation type="submission" date="2017-08" db="EMBL/GenBank/DDBJ databases">
        <title>Aliifodinibius alkalisoli sp. nov., isolated from saline alkaline soil.</title>
        <authorList>
            <person name="Liu D."/>
            <person name="Zhang G."/>
        </authorList>
    </citation>
    <scope>NUCLEOTIDE SEQUENCE [LARGE SCALE GENOMIC DNA]</scope>
    <source>
        <strain evidence="9 10">WN023</strain>
    </source>
</reference>
<keyword evidence="4 7" id="KW-0812">Transmembrane</keyword>
<feature type="transmembrane region" description="Helical" evidence="7">
    <location>
        <begin position="153"/>
        <end position="173"/>
    </location>
</feature>
<evidence type="ECO:0000256" key="1">
    <source>
        <dbReference type="ARBA" id="ARBA00004651"/>
    </source>
</evidence>
<keyword evidence="10" id="KW-1185">Reference proteome</keyword>